<evidence type="ECO:0000256" key="2">
    <source>
        <dbReference type="ARBA" id="ARBA00022448"/>
    </source>
</evidence>
<feature type="transmembrane region" description="Helical" evidence="6">
    <location>
        <begin position="198"/>
        <end position="223"/>
    </location>
</feature>
<dbReference type="GO" id="GO:0006865">
    <property type="term" value="P:amino acid transport"/>
    <property type="evidence" value="ECO:0007669"/>
    <property type="project" value="InterPro"/>
</dbReference>
<evidence type="ECO:0000313" key="8">
    <source>
        <dbReference type="Proteomes" id="UP000504638"/>
    </source>
</evidence>
<feature type="transmembrane region" description="Helical" evidence="6">
    <location>
        <begin position="443"/>
        <end position="463"/>
    </location>
</feature>
<keyword evidence="2" id="KW-0813">Transport</keyword>
<dbReference type="RefSeq" id="XP_033534207.1">
    <property type="nucleotide sequence ID" value="XM_033676376.1"/>
</dbReference>
<feature type="transmembrane region" description="Helical" evidence="6">
    <location>
        <begin position="86"/>
        <end position="110"/>
    </location>
</feature>
<protein>
    <submittedName>
        <fullName evidence="7 9">Amino acid transporter</fullName>
    </submittedName>
</protein>
<comment type="subcellular location">
    <subcellularLocation>
        <location evidence="1">Membrane</location>
        <topology evidence="1">Multi-pass membrane protein</topology>
    </subcellularLocation>
</comment>
<evidence type="ECO:0000256" key="3">
    <source>
        <dbReference type="ARBA" id="ARBA00022692"/>
    </source>
</evidence>
<dbReference type="PANTHER" id="PTHR45649:SF19">
    <property type="entry name" value="TRANSPORTER, PUTATIVE (EUROFUNG)-RELATED"/>
    <property type="match status" value="1"/>
</dbReference>
<dbReference type="EMBL" id="ML975157">
    <property type="protein sequence ID" value="KAF1812576.1"/>
    <property type="molecule type" value="Genomic_DNA"/>
</dbReference>
<reference evidence="7 9" key="1">
    <citation type="submission" date="2020-01" db="EMBL/GenBank/DDBJ databases">
        <authorList>
            <consortium name="DOE Joint Genome Institute"/>
            <person name="Haridas S."/>
            <person name="Albert R."/>
            <person name="Binder M."/>
            <person name="Bloem J."/>
            <person name="Labutti K."/>
            <person name="Salamov A."/>
            <person name="Andreopoulos B."/>
            <person name="Baker S.E."/>
            <person name="Barry K."/>
            <person name="Bills G."/>
            <person name="Bluhm B.H."/>
            <person name="Cannon C."/>
            <person name="Castanera R."/>
            <person name="Culley D.E."/>
            <person name="Daum C."/>
            <person name="Ezra D."/>
            <person name="Gonzalez J.B."/>
            <person name="Henrissat B."/>
            <person name="Kuo A."/>
            <person name="Liang C."/>
            <person name="Lipzen A."/>
            <person name="Lutzoni F."/>
            <person name="Magnuson J."/>
            <person name="Mondo S."/>
            <person name="Nolan M."/>
            <person name="Ohm R."/>
            <person name="Pangilinan J."/>
            <person name="Park H.-J."/>
            <person name="Ramirez L."/>
            <person name="Alfaro M."/>
            <person name="Sun H."/>
            <person name="Tritt A."/>
            <person name="Yoshinaga Y."/>
            <person name="Zwiers L.-H."/>
            <person name="Turgeon B.G."/>
            <person name="Goodwin S.B."/>
            <person name="Spatafora J.W."/>
            <person name="Crous P.W."/>
            <person name="Grigoriev I.V."/>
        </authorList>
    </citation>
    <scope>NUCLEOTIDE SEQUENCE</scope>
    <source>
        <strain evidence="7 9">CBS 781.70</strain>
    </source>
</reference>
<feature type="transmembrane region" description="Helical" evidence="6">
    <location>
        <begin position="368"/>
        <end position="389"/>
    </location>
</feature>
<dbReference type="PIRSF" id="PIRSF006060">
    <property type="entry name" value="AA_transporter"/>
    <property type="match status" value="1"/>
</dbReference>
<accession>A0A6G1G3U4</accession>
<gene>
    <name evidence="7 9" type="ORF">P152DRAFT_396775</name>
</gene>
<feature type="transmembrane region" description="Helical" evidence="6">
    <location>
        <begin position="409"/>
        <end position="431"/>
    </location>
</feature>
<keyword evidence="8" id="KW-1185">Reference proteome</keyword>
<dbReference type="PANTHER" id="PTHR45649">
    <property type="entry name" value="AMINO-ACID PERMEASE BAT1"/>
    <property type="match status" value="1"/>
</dbReference>
<dbReference type="PROSITE" id="PS00218">
    <property type="entry name" value="AMINO_ACID_PERMEASE_1"/>
    <property type="match status" value="1"/>
</dbReference>
<proteinExistence type="predicted"/>
<dbReference type="GO" id="GO:0022857">
    <property type="term" value="F:transmembrane transporter activity"/>
    <property type="evidence" value="ECO:0007669"/>
    <property type="project" value="InterPro"/>
</dbReference>
<evidence type="ECO:0000256" key="4">
    <source>
        <dbReference type="ARBA" id="ARBA00022989"/>
    </source>
</evidence>
<reference evidence="9" key="3">
    <citation type="submission" date="2025-04" db="UniProtKB">
        <authorList>
            <consortium name="RefSeq"/>
        </authorList>
    </citation>
    <scope>IDENTIFICATION</scope>
    <source>
        <strain evidence="9">CBS 781.70</strain>
    </source>
</reference>
<keyword evidence="3 6" id="KW-0812">Transmembrane</keyword>
<evidence type="ECO:0000313" key="7">
    <source>
        <dbReference type="EMBL" id="KAF1812576.1"/>
    </source>
</evidence>
<evidence type="ECO:0000256" key="6">
    <source>
        <dbReference type="SAM" id="Phobius"/>
    </source>
</evidence>
<keyword evidence="5 6" id="KW-0472">Membrane</keyword>
<feature type="transmembrane region" description="Helical" evidence="6">
    <location>
        <begin position="340"/>
        <end position="362"/>
    </location>
</feature>
<dbReference type="Pfam" id="PF13520">
    <property type="entry name" value="AA_permease_2"/>
    <property type="match status" value="1"/>
</dbReference>
<dbReference type="GeneID" id="54416946"/>
<feature type="transmembrane region" description="Helical" evidence="6">
    <location>
        <begin position="235"/>
        <end position="260"/>
    </location>
</feature>
<organism evidence="7">
    <name type="scientific">Eremomyces bilateralis CBS 781.70</name>
    <dbReference type="NCBI Taxonomy" id="1392243"/>
    <lineage>
        <taxon>Eukaryota</taxon>
        <taxon>Fungi</taxon>
        <taxon>Dikarya</taxon>
        <taxon>Ascomycota</taxon>
        <taxon>Pezizomycotina</taxon>
        <taxon>Dothideomycetes</taxon>
        <taxon>Dothideomycetes incertae sedis</taxon>
        <taxon>Eremomycetales</taxon>
        <taxon>Eremomycetaceae</taxon>
        <taxon>Eremomyces</taxon>
    </lineage>
</organism>
<dbReference type="OrthoDB" id="2417308at2759"/>
<dbReference type="GO" id="GO:0016020">
    <property type="term" value="C:membrane"/>
    <property type="evidence" value="ECO:0007669"/>
    <property type="project" value="UniProtKB-SubCell"/>
</dbReference>
<feature type="transmembrane region" description="Helical" evidence="6">
    <location>
        <begin position="288"/>
        <end position="309"/>
    </location>
</feature>
<dbReference type="Gene3D" id="1.20.1740.10">
    <property type="entry name" value="Amino acid/polyamine transporter I"/>
    <property type="match status" value="1"/>
</dbReference>
<dbReference type="Proteomes" id="UP000504638">
    <property type="component" value="Unplaced"/>
</dbReference>
<dbReference type="AlphaFoldDB" id="A0A6G1G3U4"/>
<feature type="transmembrane region" description="Helical" evidence="6">
    <location>
        <begin position="160"/>
        <end position="178"/>
    </location>
</feature>
<name>A0A6G1G3U4_9PEZI</name>
<evidence type="ECO:0000256" key="1">
    <source>
        <dbReference type="ARBA" id="ARBA00004141"/>
    </source>
</evidence>
<reference evidence="9" key="2">
    <citation type="submission" date="2020-04" db="EMBL/GenBank/DDBJ databases">
        <authorList>
            <consortium name="NCBI Genome Project"/>
        </authorList>
    </citation>
    <scope>NUCLEOTIDE SEQUENCE</scope>
    <source>
        <strain evidence="9">CBS 781.70</strain>
    </source>
</reference>
<keyword evidence="4 6" id="KW-1133">Transmembrane helix</keyword>
<evidence type="ECO:0000256" key="5">
    <source>
        <dbReference type="ARBA" id="ARBA00023136"/>
    </source>
</evidence>
<sequence>MKKSIGAVTMISLCFNICNSWAGLSASSQIALIQGGPATLLYGMMITASAYMAIALSMGELASVYPTAGGQYHFVSILAPKRFNRGLSYTCGILANLSWIAIGAAIIVIPSQQIPAIVTYYHPEFVLQKWHAFLIYESFGFIVVLYNVLALKKLPRTHDIGFATTIIMFIISTLGLFIRSSPKASHTFVWTTFSNSTGWPDGVCFLTALLTTSFIFAGLDAALHMAEEAPNPRTSVPLAGVSAIGIGFITAFTFGIAILYSISDFDEVLAIEGYLPFEINRVGLRSDAGAVGLLIAGVIMTFFVLNAVIQTASRITWALARDNALVFSGLFRQIHPTLEVPVSSILVVWGVLAACGLLILASDTAFNALVSSCVTLQLLSFIMPTALVLYQRRSTTYLPRNRAFGLPNWAGWIINVWAVCMPSILCIFFLFPAFVPVTAESMNYNVVILGIAAFFGTVNWFCYARKHYQGPRIVFHD</sequence>
<evidence type="ECO:0000313" key="9">
    <source>
        <dbReference type="RefSeq" id="XP_033534207.1"/>
    </source>
</evidence>
<dbReference type="InterPro" id="IPR002293">
    <property type="entry name" value="AA/rel_permease1"/>
</dbReference>
<dbReference type="InterPro" id="IPR004840">
    <property type="entry name" value="Amino_acid_permease_CS"/>
</dbReference>
<feature type="transmembrane region" description="Helical" evidence="6">
    <location>
        <begin position="130"/>
        <end position="148"/>
    </location>
</feature>
<feature type="transmembrane region" description="Helical" evidence="6">
    <location>
        <begin position="41"/>
        <end position="65"/>
    </location>
</feature>